<name>A0A3B4FCG3_9CICH</name>
<dbReference type="InterPro" id="IPR003599">
    <property type="entry name" value="Ig_sub"/>
</dbReference>
<dbReference type="PANTHER" id="PTHR35971:SF5">
    <property type="entry name" value="OBSCURIN LIKE CYTOSKELETAL ADAPTOR 1"/>
    <property type="match status" value="1"/>
</dbReference>
<dbReference type="SMART" id="SM00409">
    <property type="entry name" value="IG"/>
    <property type="match status" value="2"/>
</dbReference>
<dbReference type="SUPFAM" id="SSF48726">
    <property type="entry name" value="Immunoglobulin"/>
    <property type="match status" value="2"/>
</dbReference>
<dbReference type="InterPro" id="IPR036179">
    <property type="entry name" value="Ig-like_dom_sf"/>
</dbReference>
<evidence type="ECO:0000313" key="6">
    <source>
        <dbReference type="Ensembl" id="ENSPNYP00000008270.1"/>
    </source>
</evidence>
<keyword evidence="4" id="KW-1015">Disulfide bond</keyword>
<dbReference type="AlphaFoldDB" id="A0A3B4FCG3"/>
<reference evidence="6" key="1">
    <citation type="submission" date="2023-09" db="UniProtKB">
        <authorList>
            <consortium name="Ensembl"/>
        </authorList>
    </citation>
    <scope>IDENTIFICATION</scope>
</reference>
<evidence type="ECO:0000256" key="1">
    <source>
        <dbReference type="ARBA" id="ARBA00004496"/>
    </source>
</evidence>
<dbReference type="InterPro" id="IPR052385">
    <property type="entry name" value="Obscurin/Obscurin-like_Reg"/>
</dbReference>
<accession>A0A3B4FCG3</accession>
<organism evidence="6">
    <name type="scientific">Pundamilia nyererei</name>
    <dbReference type="NCBI Taxonomy" id="303518"/>
    <lineage>
        <taxon>Eukaryota</taxon>
        <taxon>Metazoa</taxon>
        <taxon>Chordata</taxon>
        <taxon>Craniata</taxon>
        <taxon>Vertebrata</taxon>
        <taxon>Euteleostomi</taxon>
        <taxon>Actinopterygii</taxon>
        <taxon>Neopterygii</taxon>
        <taxon>Teleostei</taxon>
        <taxon>Neoteleostei</taxon>
        <taxon>Acanthomorphata</taxon>
        <taxon>Ovalentaria</taxon>
        <taxon>Cichlomorphae</taxon>
        <taxon>Cichliformes</taxon>
        <taxon>Cichlidae</taxon>
        <taxon>African cichlids</taxon>
        <taxon>Pseudocrenilabrinae</taxon>
        <taxon>Haplochromini</taxon>
        <taxon>Pundamilia</taxon>
    </lineage>
</organism>
<comment type="subcellular location">
    <subcellularLocation>
        <location evidence="1">Cytoplasm</location>
    </subcellularLocation>
</comment>
<keyword evidence="2" id="KW-0963">Cytoplasm</keyword>
<dbReference type="InterPro" id="IPR013098">
    <property type="entry name" value="Ig_I-set"/>
</dbReference>
<dbReference type="InterPro" id="IPR013783">
    <property type="entry name" value="Ig-like_fold"/>
</dbReference>
<dbReference type="STRING" id="303518.ENSPNYP00000008270"/>
<dbReference type="InterPro" id="IPR007110">
    <property type="entry name" value="Ig-like_dom"/>
</dbReference>
<evidence type="ECO:0000256" key="4">
    <source>
        <dbReference type="ARBA" id="ARBA00023157"/>
    </source>
</evidence>
<dbReference type="Gene3D" id="2.60.40.10">
    <property type="entry name" value="Immunoglobulins"/>
    <property type="match status" value="2"/>
</dbReference>
<dbReference type="Ensembl" id="ENSPNYT00000008471.1">
    <property type="protein sequence ID" value="ENSPNYP00000008270.1"/>
    <property type="gene ID" value="ENSPNYG00000006328.1"/>
</dbReference>
<dbReference type="PANTHER" id="PTHR35971">
    <property type="entry name" value="SI:DKEY-31G6.6"/>
    <property type="match status" value="1"/>
</dbReference>
<sequence length="244" mass="27529">MGTMHSLTIKKLRLSEFCLFRLAGQKVVILDELEDVECLEGDTVTFRCRISPSDYAGAKWYLDETLLYTNELNEIQVLSGGFHTLTFKQLARKDTGTISFAVKLRSLGFNVYFLSHLTCAVLHLLMTPERRPTICKSLEDCEAIEGGGLILSCVTSKPCHILWYKDGCLMWNSSRYFTSRLGCEARLTIREVCKTDAGVYECSAGSVTTRAAVAVKGTNRDLFVTCLLWVEHFCHTFETHTLRL</sequence>
<evidence type="ECO:0000256" key="2">
    <source>
        <dbReference type="ARBA" id="ARBA00022490"/>
    </source>
</evidence>
<proteinExistence type="predicted"/>
<dbReference type="PROSITE" id="PS50835">
    <property type="entry name" value="IG_LIKE"/>
    <property type="match status" value="1"/>
</dbReference>
<dbReference type="Pfam" id="PF07679">
    <property type="entry name" value="I-set"/>
    <property type="match status" value="2"/>
</dbReference>
<feature type="domain" description="Ig-like" evidence="5">
    <location>
        <begin position="132"/>
        <end position="214"/>
    </location>
</feature>
<protein>
    <recommendedName>
        <fullName evidence="5">Ig-like domain-containing protein</fullName>
    </recommendedName>
</protein>
<evidence type="ECO:0000259" key="5">
    <source>
        <dbReference type="PROSITE" id="PS50835"/>
    </source>
</evidence>
<dbReference type="GeneTree" id="ENSGT00940000154756"/>
<keyword evidence="3" id="KW-0597">Phosphoprotein</keyword>
<evidence type="ECO:0000256" key="3">
    <source>
        <dbReference type="ARBA" id="ARBA00022553"/>
    </source>
</evidence>
<dbReference type="GO" id="GO:0005737">
    <property type="term" value="C:cytoplasm"/>
    <property type="evidence" value="ECO:0007669"/>
    <property type="project" value="UniProtKB-SubCell"/>
</dbReference>